<protein>
    <recommendedName>
        <fullName evidence="4">Cystatin domain-containing protein</fullName>
    </recommendedName>
</protein>
<keyword evidence="3" id="KW-0732">Signal</keyword>
<evidence type="ECO:0000256" key="2">
    <source>
        <dbReference type="ARBA" id="ARBA00022704"/>
    </source>
</evidence>
<dbReference type="PANTHER" id="PTHR47364:SF2">
    <property type="entry name" value="CYSTEINE PROTEINASE INHIBITOR 5"/>
    <property type="match status" value="1"/>
</dbReference>
<dbReference type="InterPro" id="IPR000010">
    <property type="entry name" value="Cystatin_dom"/>
</dbReference>
<name>A0A6D2JIP9_9BRAS</name>
<gene>
    <name evidence="5" type="ORF">MERR_LOCUS30681</name>
</gene>
<dbReference type="PANTHER" id="PTHR47364">
    <property type="entry name" value="CYSTEINE PROTEINASE INHIBITOR 5"/>
    <property type="match status" value="1"/>
</dbReference>
<evidence type="ECO:0000256" key="3">
    <source>
        <dbReference type="SAM" id="SignalP"/>
    </source>
</evidence>
<evidence type="ECO:0000313" key="6">
    <source>
        <dbReference type="Proteomes" id="UP000467841"/>
    </source>
</evidence>
<dbReference type="Pfam" id="PF16845">
    <property type="entry name" value="SQAPI"/>
    <property type="match status" value="1"/>
</dbReference>
<dbReference type="CDD" id="cd00042">
    <property type="entry name" value="CY"/>
    <property type="match status" value="1"/>
</dbReference>
<dbReference type="SMART" id="SM00043">
    <property type="entry name" value="CY"/>
    <property type="match status" value="1"/>
</dbReference>
<dbReference type="OrthoDB" id="2016588at2759"/>
<feature type="chain" id="PRO_5025342178" description="Cystatin domain-containing protein" evidence="3">
    <location>
        <begin position="23"/>
        <end position="117"/>
    </location>
</feature>
<organism evidence="5 6">
    <name type="scientific">Microthlaspi erraticum</name>
    <dbReference type="NCBI Taxonomy" id="1685480"/>
    <lineage>
        <taxon>Eukaryota</taxon>
        <taxon>Viridiplantae</taxon>
        <taxon>Streptophyta</taxon>
        <taxon>Embryophyta</taxon>
        <taxon>Tracheophyta</taxon>
        <taxon>Spermatophyta</taxon>
        <taxon>Magnoliopsida</taxon>
        <taxon>eudicotyledons</taxon>
        <taxon>Gunneridae</taxon>
        <taxon>Pentapetalae</taxon>
        <taxon>rosids</taxon>
        <taxon>malvids</taxon>
        <taxon>Brassicales</taxon>
        <taxon>Brassicaceae</taxon>
        <taxon>Coluteocarpeae</taxon>
        <taxon>Microthlaspi</taxon>
    </lineage>
</organism>
<dbReference type="Proteomes" id="UP000467841">
    <property type="component" value="Unassembled WGS sequence"/>
</dbReference>
<dbReference type="Gene3D" id="3.10.450.10">
    <property type="match status" value="1"/>
</dbReference>
<sequence>MTNIIIFFLLLSLVLVPLYAYAAPPCVGCMTPVPTLFDPHVADVGKFAVSQHNKETKSSLKFVKVVSGEYQVVEGVKYQLVILATDDGENNNYQAIVFETRVGPRSMTLISFKKLLM</sequence>
<proteinExistence type="predicted"/>
<dbReference type="SUPFAM" id="SSF54403">
    <property type="entry name" value="Cystatin/monellin"/>
    <property type="match status" value="1"/>
</dbReference>
<dbReference type="EMBL" id="CACVBM020001279">
    <property type="protein sequence ID" value="CAA7043446.1"/>
    <property type="molecule type" value="Genomic_DNA"/>
</dbReference>
<evidence type="ECO:0000313" key="5">
    <source>
        <dbReference type="EMBL" id="CAA7043446.1"/>
    </source>
</evidence>
<keyword evidence="1" id="KW-0646">Protease inhibitor</keyword>
<feature type="signal peptide" evidence="3">
    <location>
        <begin position="1"/>
        <end position="22"/>
    </location>
</feature>
<dbReference type="AlphaFoldDB" id="A0A6D2JIP9"/>
<dbReference type="GO" id="GO:0004869">
    <property type="term" value="F:cysteine-type endopeptidase inhibitor activity"/>
    <property type="evidence" value="ECO:0007669"/>
    <property type="project" value="UniProtKB-KW"/>
</dbReference>
<dbReference type="InterPro" id="IPR046350">
    <property type="entry name" value="Cystatin_sf"/>
</dbReference>
<evidence type="ECO:0000256" key="1">
    <source>
        <dbReference type="ARBA" id="ARBA00022690"/>
    </source>
</evidence>
<keyword evidence="2" id="KW-0789">Thiol protease inhibitor</keyword>
<comment type="caution">
    <text evidence="5">The sequence shown here is derived from an EMBL/GenBank/DDBJ whole genome shotgun (WGS) entry which is preliminary data.</text>
</comment>
<feature type="domain" description="Cystatin" evidence="4">
    <location>
        <begin position="25"/>
        <end position="115"/>
    </location>
</feature>
<keyword evidence="6" id="KW-1185">Reference proteome</keyword>
<evidence type="ECO:0000259" key="4">
    <source>
        <dbReference type="SMART" id="SM00043"/>
    </source>
</evidence>
<reference evidence="5" key="1">
    <citation type="submission" date="2020-01" db="EMBL/GenBank/DDBJ databases">
        <authorList>
            <person name="Mishra B."/>
        </authorList>
    </citation>
    <scope>NUCLEOTIDE SEQUENCE [LARGE SCALE GENOMIC DNA]</scope>
</reference>
<accession>A0A6D2JIP9</accession>